<dbReference type="EMBL" id="CP016174">
    <property type="protein sequence ID" value="ANN19213.1"/>
    <property type="molecule type" value="Genomic_DNA"/>
</dbReference>
<name>A0A193C4B0_AMYOR</name>
<evidence type="ECO:0000313" key="2">
    <source>
        <dbReference type="Proteomes" id="UP000093695"/>
    </source>
</evidence>
<dbReference type="STRING" id="31958.SD37_28745"/>
<organism evidence="1 2">
    <name type="scientific">Amycolatopsis orientalis</name>
    <name type="common">Nocardia orientalis</name>
    <dbReference type="NCBI Taxonomy" id="31958"/>
    <lineage>
        <taxon>Bacteria</taxon>
        <taxon>Bacillati</taxon>
        <taxon>Actinomycetota</taxon>
        <taxon>Actinomycetes</taxon>
        <taxon>Pseudonocardiales</taxon>
        <taxon>Pseudonocardiaceae</taxon>
        <taxon>Amycolatopsis</taxon>
    </lineage>
</organism>
<dbReference type="KEGG" id="aori:SD37_28745"/>
<protein>
    <submittedName>
        <fullName evidence="1">Uncharacterized protein</fullName>
    </submittedName>
</protein>
<keyword evidence="2" id="KW-1185">Reference proteome</keyword>
<dbReference type="Proteomes" id="UP000093695">
    <property type="component" value="Chromosome"/>
</dbReference>
<sequence length="99" mass="10783">MSAQVMVMGPEYAEIPGRWSVFAAAHSRGVELDELLSLVIVIAAGVVHGGPVVDESGRLKQRVNESGELMLKMVRSGRTGARETGAVFEVVRLERHELR</sequence>
<evidence type="ECO:0000313" key="1">
    <source>
        <dbReference type="EMBL" id="ANN19213.1"/>
    </source>
</evidence>
<proteinExistence type="predicted"/>
<gene>
    <name evidence="1" type="ORF">SD37_28745</name>
</gene>
<dbReference type="RefSeq" id="WP_044850855.1">
    <property type="nucleotide sequence ID" value="NZ_CP016174.1"/>
</dbReference>
<accession>A0A193C4B0</accession>
<reference evidence="1 2" key="1">
    <citation type="journal article" date="2015" name="Genome Announc.">
        <title>Draft Genome Sequence of Norvancomycin-Producing Strain Amycolatopsis orientalis CPCC200066.</title>
        <authorList>
            <person name="Lei X."/>
            <person name="Yuan F."/>
            <person name="Shi Y."/>
            <person name="Li X."/>
            <person name="Wang L."/>
            <person name="Hong B."/>
        </authorList>
    </citation>
    <scope>NUCLEOTIDE SEQUENCE [LARGE SCALE GENOMIC DNA]</scope>
    <source>
        <strain evidence="1 2">B-37</strain>
    </source>
</reference>
<dbReference type="AlphaFoldDB" id="A0A193C4B0"/>